<dbReference type="Proteomes" id="UP000799536">
    <property type="component" value="Unassembled WGS sequence"/>
</dbReference>
<protein>
    <recommendedName>
        <fullName evidence="1">General stress protein FMN-binding split barrel domain-containing protein</fullName>
    </recommendedName>
</protein>
<dbReference type="Gene3D" id="2.30.110.10">
    <property type="entry name" value="Electron Transport, Fmn-binding Protein, Chain A"/>
    <property type="match status" value="1"/>
</dbReference>
<feature type="domain" description="General stress protein FMN-binding split barrel" evidence="1">
    <location>
        <begin position="72"/>
        <end position="226"/>
    </location>
</feature>
<dbReference type="OrthoDB" id="434253at2759"/>
<dbReference type="InterPro" id="IPR052917">
    <property type="entry name" value="Stress-Dev_Protein"/>
</dbReference>
<gene>
    <name evidence="2" type="ORF">GQ43DRAFT_445261</name>
</gene>
<comment type="caution">
    <text evidence="2">The sequence shown here is derived from an EMBL/GenBank/DDBJ whole genome shotgun (WGS) entry which is preliminary data.</text>
</comment>
<organism evidence="2 3">
    <name type="scientific">Delitschia confertaspora ATCC 74209</name>
    <dbReference type="NCBI Taxonomy" id="1513339"/>
    <lineage>
        <taxon>Eukaryota</taxon>
        <taxon>Fungi</taxon>
        <taxon>Dikarya</taxon>
        <taxon>Ascomycota</taxon>
        <taxon>Pezizomycotina</taxon>
        <taxon>Dothideomycetes</taxon>
        <taxon>Pleosporomycetidae</taxon>
        <taxon>Pleosporales</taxon>
        <taxon>Delitschiaceae</taxon>
        <taxon>Delitschia</taxon>
    </lineage>
</organism>
<dbReference type="PANTHER" id="PTHR34818:SF1">
    <property type="entry name" value="PROTEIN BLI-3"/>
    <property type="match status" value="1"/>
</dbReference>
<name>A0A9P4JBV2_9PLEO</name>
<reference evidence="2" key="1">
    <citation type="journal article" date="2020" name="Stud. Mycol.">
        <title>101 Dothideomycetes genomes: a test case for predicting lifestyles and emergence of pathogens.</title>
        <authorList>
            <person name="Haridas S."/>
            <person name="Albert R."/>
            <person name="Binder M."/>
            <person name="Bloem J."/>
            <person name="Labutti K."/>
            <person name="Salamov A."/>
            <person name="Andreopoulos B."/>
            <person name="Baker S."/>
            <person name="Barry K."/>
            <person name="Bills G."/>
            <person name="Bluhm B."/>
            <person name="Cannon C."/>
            <person name="Castanera R."/>
            <person name="Culley D."/>
            <person name="Daum C."/>
            <person name="Ezra D."/>
            <person name="Gonzalez J."/>
            <person name="Henrissat B."/>
            <person name="Kuo A."/>
            <person name="Liang C."/>
            <person name="Lipzen A."/>
            <person name="Lutzoni F."/>
            <person name="Magnuson J."/>
            <person name="Mondo S."/>
            <person name="Nolan M."/>
            <person name="Ohm R."/>
            <person name="Pangilinan J."/>
            <person name="Park H.-J."/>
            <person name="Ramirez L."/>
            <person name="Alfaro M."/>
            <person name="Sun H."/>
            <person name="Tritt A."/>
            <person name="Yoshinaga Y."/>
            <person name="Zwiers L.-H."/>
            <person name="Turgeon B."/>
            <person name="Goodwin S."/>
            <person name="Spatafora J."/>
            <person name="Crous P."/>
            <person name="Grigoriev I."/>
        </authorList>
    </citation>
    <scope>NUCLEOTIDE SEQUENCE</scope>
    <source>
        <strain evidence="2">ATCC 74209</strain>
    </source>
</reference>
<evidence type="ECO:0000259" key="1">
    <source>
        <dbReference type="Pfam" id="PF16242"/>
    </source>
</evidence>
<dbReference type="PANTHER" id="PTHR34818">
    <property type="entry name" value="PROTEIN BLI-3"/>
    <property type="match status" value="1"/>
</dbReference>
<keyword evidence="3" id="KW-1185">Reference proteome</keyword>
<dbReference type="AlphaFoldDB" id="A0A9P4JBV2"/>
<sequence length="243" mass="26860">MSFSHSFKFVISSTKAYSDLNPVRHNIKSIFRTFSRSAIVSMPEQLKSSEINSEMDPSVSKQYDAETPKDQQVKELFAFIDSKKIGMLNTYRNGVGPVGRSMSVASRDGSKLLFLANKHSRKFSDLENNKEVQVAFQDSKTQDWASITGTATTVSSSDPRIKDLWSPGVKAWFGDIGDGKHDGGKEDPRITLIEVKPTYAVYWLHQVGALGFAKEIASAAMTGKVADTGVLRELSKADLERVD</sequence>
<dbReference type="Pfam" id="PF16242">
    <property type="entry name" value="Pyrid_ox_like"/>
    <property type="match status" value="1"/>
</dbReference>
<dbReference type="InterPro" id="IPR038725">
    <property type="entry name" value="YdaG_split_barrel_FMN-bd"/>
</dbReference>
<proteinExistence type="predicted"/>
<dbReference type="InterPro" id="IPR012349">
    <property type="entry name" value="Split_barrel_FMN-bd"/>
</dbReference>
<accession>A0A9P4JBV2</accession>
<evidence type="ECO:0000313" key="3">
    <source>
        <dbReference type="Proteomes" id="UP000799536"/>
    </source>
</evidence>
<evidence type="ECO:0000313" key="2">
    <source>
        <dbReference type="EMBL" id="KAF2196290.1"/>
    </source>
</evidence>
<dbReference type="EMBL" id="ML994426">
    <property type="protein sequence ID" value="KAF2196290.1"/>
    <property type="molecule type" value="Genomic_DNA"/>
</dbReference>
<dbReference type="SUPFAM" id="SSF50475">
    <property type="entry name" value="FMN-binding split barrel"/>
    <property type="match status" value="1"/>
</dbReference>